<reference evidence="3 4" key="1">
    <citation type="journal article" date="2023" name="Antonie Van Leeuwenhoek">
        <title>Mesoterricola silvestris gen. nov., sp. nov., Mesoterricola sediminis sp. nov., Geothrix oryzae sp. nov., Geothrix edaphica sp. nov., Geothrix rubra sp. nov., and Geothrix limicola sp. nov., six novel members of Acidobacteriota isolated from soils.</title>
        <authorList>
            <person name="Itoh H."/>
            <person name="Sugisawa Y."/>
            <person name="Mise K."/>
            <person name="Xu Z."/>
            <person name="Kuniyasu M."/>
            <person name="Ushijima N."/>
            <person name="Kawano K."/>
            <person name="Kobayashi E."/>
            <person name="Shiratori Y."/>
            <person name="Masuda Y."/>
            <person name="Senoo K."/>
        </authorList>
    </citation>
    <scope>NUCLEOTIDE SEQUENCE [LARGE SCALE GENOMIC DNA]</scope>
    <source>
        <strain evidence="3 4">Red803</strain>
    </source>
</reference>
<dbReference type="InterPro" id="IPR020845">
    <property type="entry name" value="AMP-binding_CS"/>
</dbReference>
<gene>
    <name evidence="3" type="ORF">GETHPA_08380</name>
</gene>
<keyword evidence="1" id="KW-1133">Transmembrane helix</keyword>
<dbReference type="SUPFAM" id="SSF56801">
    <property type="entry name" value="Acetyl-CoA synthetase-like"/>
    <property type="match status" value="1"/>
</dbReference>
<feature type="transmembrane region" description="Helical" evidence="1">
    <location>
        <begin position="609"/>
        <end position="630"/>
    </location>
</feature>
<dbReference type="InterPro" id="IPR000873">
    <property type="entry name" value="AMP-dep_synth/lig_dom"/>
</dbReference>
<dbReference type="Gene3D" id="3.40.50.12780">
    <property type="entry name" value="N-terminal domain of ligase-like"/>
    <property type="match status" value="1"/>
</dbReference>
<sequence length="876" mass="95153">MIAALIRSLGRPLMRLRYRVEAEGLEALPPPDGRGVLFLASHPTLVDPFILVALLHRSWEPTLVAGRDHTVHGPLRWLARAFGVRALPDPASHGAGCREALAGELADLAGRLRAGHRLLLFPGGRLSRQKTEDLSDNSMLEAVLRQAPGTRVVVVRMRGLWGSRFSAASGQRPRLGVNLLKGAGYLLANGLFFMPRRKVRLVFEEVTDLAVAEGRTALNRDLEARLNADPGPRTFVPYLFWQGHGPRVLPEPPRPRVAGNPRTVPAQVRDAVRRHLQGVTGHHEIQDGLTLVGDLGLDTLAHRELELWLERAYGYPCSDPASLQTVGDVMLAATGAAVSLRQGELKAVPHAWFHAPANLPIELPEGGTIPEVFLRQAKRGPGRMAVADQTSGVRTYRDVITAILVLKPVFEQLEGDHVGLMLPATGGAGILYLALLFAGKTPVLVNWTSGSRSLSQGLDLVGVKHVITVSTLLNRLDAQGVDLSAIRERLWLLDVEGKRIPLAAKLSAALRARFDWSALTSVRPPETAAVLFTSGSESQPKAVPLTHGNILANIRDVTQILRFRKDDRMMGCLPPFHAFGLTTTTILPLVLGIPVVYHPNPTEGRMLARIISAYHATLLVGTPTFLAGIARQAEDRHLESLRWVISGAEKCPDALYATLARRWPGVTVLEGYGITECSPVVSVNREEDPRNGTIGKPLPSVEWAIVDLDTGRRVPPGEPGMLLVRGPSIFGGYLNPSAASPFQTFEGKSWYHTGDLVREEDGVLVFAGRLKRFVKLGGEMVSLPAIEEALAQRFMGEEDAEPLLAVEATAEEINPDLVLFTVSGIPREEANAAIRAAGLSPLHHIRDVRRVEQIPTLGTGKTDYQALKALLAEPVA</sequence>
<dbReference type="Pfam" id="PF00501">
    <property type="entry name" value="AMP-binding"/>
    <property type="match status" value="1"/>
</dbReference>
<dbReference type="PANTHER" id="PTHR43767:SF1">
    <property type="entry name" value="NONRIBOSOMAL PEPTIDE SYNTHASE PES1 (EUROFUNG)-RELATED"/>
    <property type="match status" value="1"/>
</dbReference>
<dbReference type="InterPro" id="IPR002123">
    <property type="entry name" value="Plipid/glycerol_acylTrfase"/>
</dbReference>
<keyword evidence="4" id="KW-1185">Reference proteome</keyword>
<dbReference type="InterPro" id="IPR042099">
    <property type="entry name" value="ANL_N_sf"/>
</dbReference>
<keyword evidence="1" id="KW-0472">Membrane</keyword>
<dbReference type="CDD" id="cd07989">
    <property type="entry name" value="LPLAT_AGPAT-like"/>
    <property type="match status" value="1"/>
</dbReference>
<dbReference type="SUPFAM" id="SSF47336">
    <property type="entry name" value="ACP-like"/>
    <property type="match status" value="1"/>
</dbReference>
<evidence type="ECO:0000313" key="3">
    <source>
        <dbReference type="EMBL" id="GLH69305.1"/>
    </source>
</evidence>
<feature type="domain" description="Phospholipid/glycerol acyltransferase" evidence="2">
    <location>
        <begin position="36"/>
        <end position="160"/>
    </location>
</feature>
<organism evidence="3 4">
    <name type="scientific">Geothrix rubra</name>
    <dbReference type="NCBI Taxonomy" id="2927977"/>
    <lineage>
        <taxon>Bacteria</taxon>
        <taxon>Pseudomonadati</taxon>
        <taxon>Acidobacteriota</taxon>
        <taxon>Holophagae</taxon>
        <taxon>Holophagales</taxon>
        <taxon>Holophagaceae</taxon>
        <taxon>Geothrix</taxon>
    </lineage>
</organism>
<dbReference type="EMBL" id="BSDD01000001">
    <property type="protein sequence ID" value="GLH69305.1"/>
    <property type="molecule type" value="Genomic_DNA"/>
</dbReference>
<dbReference type="Proteomes" id="UP001165089">
    <property type="component" value="Unassembled WGS sequence"/>
</dbReference>
<feature type="transmembrane region" description="Helical" evidence="1">
    <location>
        <begin position="418"/>
        <end position="438"/>
    </location>
</feature>
<comment type="caution">
    <text evidence="3">The sequence shown here is derived from an EMBL/GenBank/DDBJ whole genome shotgun (WGS) entry which is preliminary data.</text>
</comment>
<accession>A0ABQ5Q5A6</accession>
<dbReference type="InterPro" id="IPR050237">
    <property type="entry name" value="ATP-dep_AMP-bd_enzyme"/>
</dbReference>
<dbReference type="InterPro" id="IPR045851">
    <property type="entry name" value="AMP-bd_C_sf"/>
</dbReference>
<dbReference type="Pfam" id="PF01553">
    <property type="entry name" value="Acyltransferase"/>
    <property type="match status" value="1"/>
</dbReference>
<dbReference type="PANTHER" id="PTHR43767">
    <property type="entry name" value="LONG-CHAIN-FATTY-ACID--COA LIGASE"/>
    <property type="match status" value="1"/>
</dbReference>
<dbReference type="SMART" id="SM00563">
    <property type="entry name" value="PlsC"/>
    <property type="match status" value="1"/>
</dbReference>
<proteinExistence type="predicted"/>
<dbReference type="RefSeq" id="WP_285723251.1">
    <property type="nucleotide sequence ID" value="NZ_BSDD01000001.1"/>
</dbReference>
<dbReference type="Gene3D" id="3.30.300.30">
    <property type="match status" value="1"/>
</dbReference>
<evidence type="ECO:0000256" key="1">
    <source>
        <dbReference type="SAM" id="Phobius"/>
    </source>
</evidence>
<keyword evidence="1" id="KW-0812">Transmembrane</keyword>
<protein>
    <recommendedName>
        <fullName evidence="2">Phospholipid/glycerol acyltransferase domain-containing protein</fullName>
    </recommendedName>
</protein>
<name>A0ABQ5Q5A6_9BACT</name>
<evidence type="ECO:0000313" key="4">
    <source>
        <dbReference type="Proteomes" id="UP001165089"/>
    </source>
</evidence>
<dbReference type="PROSITE" id="PS00455">
    <property type="entry name" value="AMP_BINDING"/>
    <property type="match status" value="1"/>
</dbReference>
<evidence type="ECO:0000259" key="2">
    <source>
        <dbReference type="SMART" id="SM00563"/>
    </source>
</evidence>
<dbReference type="InterPro" id="IPR036736">
    <property type="entry name" value="ACP-like_sf"/>
</dbReference>
<feature type="transmembrane region" description="Helical" evidence="1">
    <location>
        <begin position="572"/>
        <end position="597"/>
    </location>
</feature>